<accession>A0A0P4W1B5</accession>
<dbReference type="SUPFAM" id="SSF51197">
    <property type="entry name" value="Clavaminate synthase-like"/>
    <property type="match status" value="1"/>
</dbReference>
<evidence type="ECO:0000259" key="2">
    <source>
        <dbReference type="Pfam" id="PF02668"/>
    </source>
</evidence>
<reference evidence="3" key="1">
    <citation type="submission" date="2015-09" db="EMBL/GenBank/DDBJ databases">
        <title>Scylla olivacea transcriptome.</title>
        <authorList>
            <person name="Ikhwanuddin M."/>
        </authorList>
    </citation>
    <scope>NUCLEOTIDE SEQUENCE</scope>
</reference>
<dbReference type="Gene3D" id="3.60.130.10">
    <property type="entry name" value="Clavaminate synthase-like"/>
    <property type="match status" value="1"/>
</dbReference>
<sequence length="112" mass="12844">MQQTNFMFLYTEDHLIATEGVTINFFQYGVAVLRGVPQEKNKIIEVVNRFAYVKETQYGRTFDVINKPVEGAHLAYTGVALAHHTDMNYREKSPGMQLLHCLKVLILLITIK</sequence>
<dbReference type="EMBL" id="GDRN01111568">
    <property type="protein sequence ID" value="JAI56755.1"/>
    <property type="molecule type" value="Transcribed_RNA"/>
</dbReference>
<dbReference type="InterPro" id="IPR003819">
    <property type="entry name" value="TauD/TfdA-like"/>
</dbReference>
<dbReference type="Pfam" id="PF02668">
    <property type="entry name" value="TauD"/>
    <property type="match status" value="1"/>
</dbReference>
<dbReference type="GO" id="GO:0045329">
    <property type="term" value="P:carnitine biosynthetic process"/>
    <property type="evidence" value="ECO:0007669"/>
    <property type="project" value="TreeGrafter"/>
</dbReference>
<dbReference type="AlphaFoldDB" id="A0A0P4W1B5"/>
<evidence type="ECO:0000313" key="3">
    <source>
        <dbReference type="EMBL" id="JAI56755.1"/>
    </source>
</evidence>
<protein>
    <recommendedName>
        <fullName evidence="2">TauD/TfdA-like domain-containing protein</fullName>
    </recommendedName>
</protein>
<feature type="domain" description="TauD/TfdA-like" evidence="2">
    <location>
        <begin position="26"/>
        <end position="104"/>
    </location>
</feature>
<keyword evidence="1" id="KW-0560">Oxidoreductase</keyword>
<evidence type="ECO:0000256" key="1">
    <source>
        <dbReference type="ARBA" id="ARBA00023002"/>
    </source>
</evidence>
<dbReference type="InterPro" id="IPR050411">
    <property type="entry name" value="AlphaKG_dependent_hydroxylases"/>
</dbReference>
<name>A0A0P4W1B5_SCYOL</name>
<dbReference type="PANTHER" id="PTHR10696">
    <property type="entry name" value="GAMMA-BUTYROBETAINE HYDROXYLASE-RELATED"/>
    <property type="match status" value="1"/>
</dbReference>
<dbReference type="InterPro" id="IPR042098">
    <property type="entry name" value="TauD-like_sf"/>
</dbReference>
<dbReference type="GO" id="GO:0016491">
    <property type="term" value="F:oxidoreductase activity"/>
    <property type="evidence" value="ECO:0007669"/>
    <property type="project" value="UniProtKB-KW"/>
</dbReference>
<proteinExistence type="predicted"/>
<dbReference type="PANTHER" id="PTHR10696:SF55">
    <property type="entry name" value="DIOXYGENASE, PUTATIVE-RELATED"/>
    <property type="match status" value="1"/>
</dbReference>
<dbReference type="GO" id="GO:0005739">
    <property type="term" value="C:mitochondrion"/>
    <property type="evidence" value="ECO:0007669"/>
    <property type="project" value="TreeGrafter"/>
</dbReference>
<organism evidence="3">
    <name type="scientific">Scylla olivacea</name>
    <name type="common">Orange mud crab</name>
    <name type="synonym">Cancer olivacea</name>
    <dbReference type="NCBI Taxonomy" id="85551"/>
    <lineage>
        <taxon>Eukaryota</taxon>
        <taxon>Metazoa</taxon>
        <taxon>Ecdysozoa</taxon>
        <taxon>Arthropoda</taxon>
        <taxon>Crustacea</taxon>
        <taxon>Multicrustacea</taxon>
        <taxon>Malacostraca</taxon>
        <taxon>Eumalacostraca</taxon>
        <taxon>Eucarida</taxon>
        <taxon>Decapoda</taxon>
        <taxon>Pleocyemata</taxon>
        <taxon>Brachyura</taxon>
        <taxon>Eubrachyura</taxon>
        <taxon>Portunoidea</taxon>
        <taxon>Portunidae</taxon>
        <taxon>Portuninae</taxon>
        <taxon>Scylla</taxon>
    </lineage>
</organism>